<gene>
    <name evidence="4" type="ORF">NQ314_015720</name>
</gene>
<evidence type="ECO:0000259" key="3">
    <source>
        <dbReference type="PROSITE" id="PS50158"/>
    </source>
</evidence>
<evidence type="ECO:0000313" key="4">
    <source>
        <dbReference type="EMBL" id="KAJ8931375.1"/>
    </source>
</evidence>
<evidence type="ECO:0000256" key="2">
    <source>
        <dbReference type="SAM" id="MobiDB-lite"/>
    </source>
</evidence>
<comment type="caution">
    <text evidence="4">The sequence shown here is derived from an EMBL/GenBank/DDBJ whole genome shotgun (WGS) entry which is preliminary data.</text>
</comment>
<feature type="domain" description="CCHC-type" evidence="3">
    <location>
        <begin position="116"/>
        <end position="131"/>
    </location>
</feature>
<dbReference type="Proteomes" id="UP001162156">
    <property type="component" value="Unassembled WGS sequence"/>
</dbReference>
<dbReference type="EMBL" id="JANEYF010004382">
    <property type="protein sequence ID" value="KAJ8931375.1"/>
    <property type="molecule type" value="Genomic_DNA"/>
</dbReference>
<reference evidence="4" key="1">
    <citation type="journal article" date="2023" name="Insect Mol. Biol.">
        <title>Genome sequencing provides insights into the evolution of gene families encoding plant cell wall-degrading enzymes in longhorned beetles.</title>
        <authorList>
            <person name="Shin N.R."/>
            <person name="Okamura Y."/>
            <person name="Kirsch R."/>
            <person name="Pauchet Y."/>
        </authorList>
    </citation>
    <scope>NUCLEOTIDE SEQUENCE</scope>
    <source>
        <strain evidence="4">RBIC_L_NR</strain>
    </source>
</reference>
<dbReference type="SUPFAM" id="SSF57756">
    <property type="entry name" value="Retrovirus zinc finger-like domains"/>
    <property type="match status" value="1"/>
</dbReference>
<keyword evidence="1" id="KW-0863">Zinc-finger</keyword>
<dbReference type="GO" id="GO:0003676">
    <property type="term" value="F:nucleic acid binding"/>
    <property type="evidence" value="ECO:0007669"/>
    <property type="project" value="InterPro"/>
</dbReference>
<dbReference type="GO" id="GO:0008270">
    <property type="term" value="F:zinc ion binding"/>
    <property type="evidence" value="ECO:0007669"/>
    <property type="project" value="UniProtKB-KW"/>
</dbReference>
<evidence type="ECO:0000256" key="1">
    <source>
        <dbReference type="PROSITE-ProRule" id="PRU00047"/>
    </source>
</evidence>
<sequence length="177" mass="20413">MRVKEAGRDLETIHMRGLDTTVTKEGVMESIKKTPGDLHTADIRMSELRPNARNTQAVTITLERTKAEELLKHPYLCIPLSRANMERKINVPRCRKYWAYEHSEEDCKGPDRQNTCYKCGKEGLLAKKCEETEISCPVCQEEGHGLEQQDVWPSAGLYHRLDDKQNETKTRRRKKTG</sequence>
<feature type="region of interest" description="Disordered" evidence="2">
    <location>
        <begin position="157"/>
        <end position="177"/>
    </location>
</feature>
<dbReference type="InterPro" id="IPR001878">
    <property type="entry name" value="Znf_CCHC"/>
</dbReference>
<dbReference type="InterPro" id="IPR036875">
    <property type="entry name" value="Znf_CCHC_sf"/>
</dbReference>
<proteinExistence type="predicted"/>
<accession>A0AAV8WXM6</accession>
<dbReference type="Gene3D" id="4.10.60.10">
    <property type="entry name" value="Zinc finger, CCHC-type"/>
    <property type="match status" value="1"/>
</dbReference>
<name>A0AAV8WXM6_9CUCU</name>
<feature type="compositionally biased region" description="Basic and acidic residues" evidence="2">
    <location>
        <begin position="159"/>
        <end position="169"/>
    </location>
</feature>
<protein>
    <recommendedName>
        <fullName evidence="3">CCHC-type domain-containing protein</fullName>
    </recommendedName>
</protein>
<dbReference type="PROSITE" id="PS50158">
    <property type="entry name" value="ZF_CCHC"/>
    <property type="match status" value="1"/>
</dbReference>
<dbReference type="AlphaFoldDB" id="A0AAV8WXM6"/>
<keyword evidence="1" id="KW-0479">Metal-binding</keyword>
<organism evidence="4 5">
    <name type="scientific">Rhamnusium bicolor</name>
    <dbReference type="NCBI Taxonomy" id="1586634"/>
    <lineage>
        <taxon>Eukaryota</taxon>
        <taxon>Metazoa</taxon>
        <taxon>Ecdysozoa</taxon>
        <taxon>Arthropoda</taxon>
        <taxon>Hexapoda</taxon>
        <taxon>Insecta</taxon>
        <taxon>Pterygota</taxon>
        <taxon>Neoptera</taxon>
        <taxon>Endopterygota</taxon>
        <taxon>Coleoptera</taxon>
        <taxon>Polyphaga</taxon>
        <taxon>Cucujiformia</taxon>
        <taxon>Chrysomeloidea</taxon>
        <taxon>Cerambycidae</taxon>
        <taxon>Lepturinae</taxon>
        <taxon>Rhagiini</taxon>
        <taxon>Rhamnusium</taxon>
    </lineage>
</organism>
<keyword evidence="1" id="KW-0862">Zinc</keyword>
<keyword evidence="5" id="KW-1185">Reference proteome</keyword>
<evidence type="ECO:0000313" key="5">
    <source>
        <dbReference type="Proteomes" id="UP001162156"/>
    </source>
</evidence>